<comment type="caution">
    <text evidence="7">The sequence shown here is derived from an EMBL/GenBank/DDBJ whole genome shotgun (WGS) entry which is preliminary data.</text>
</comment>
<dbReference type="EMBL" id="BAAAPY010000009">
    <property type="protein sequence ID" value="GAA2082230.1"/>
    <property type="molecule type" value="Genomic_DNA"/>
</dbReference>
<gene>
    <name evidence="7" type="ORF">GCM10009821_23750</name>
</gene>
<evidence type="ECO:0000256" key="4">
    <source>
        <dbReference type="ARBA" id="ARBA00022842"/>
    </source>
</evidence>
<reference evidence="7 8" key="1">
    <citation type="journal article" date="2019" name="Int. J. Syst. Evol. Microbiol.">
        <title>The Global Catalogue of Microorganisms (GCM) 10K type strain sequencing project: providing services to taxonomists for standard genome sequencing and annotation.</title>
        <authorList>
            <consortium name="The Broad Institute Genomics Platform"/>
            <consortium name="The Broad Institute Genome Sequencing Center for Infectious Disease"/>
            <person name="Wu L."/>
            <person name="Ma J."/>
        </authorList>
    </citation>
    <scope>NUCLEOTIDE SEQUENCE [LARGE SCALE GENOMIC DNA]</scope>
    <source>
        <strain evidence="7 8">JCM 15749</strain>
    </source>
</reference>
<comment type="cofactor">
    <cofactor evidence="1">
        <name>Mg(2+)</name>
        <dbReference type="ChEBI" id="CHEBI:18420"/>
    </cofactor>
</comment>
<dbReference type="Proteomes" id="UP001501480">
    <property type="component" value="Unassembled WGS sequence"/>
</dbReference>
<keyword evidence="3 5" id="KW-0378">Hydrolase</keyword>
<dbReference type="PRINTS" id="PR00502">
    <property type="entry name" value="NUDIXFAMILY"/>
</dbReference>
<organism evidence="7 8">
    <name type="scientific">Aeromicrobium halocynthiae</name>
    <dbReference type="NCBI Taxonomy" id="560557"/>
    <lineage>
        <taxon>Bacteria</taxon>
        <taxon>Bacillati</taxon>
        <taxon>Actinomycetota</taxon>
        <taxon>Actinomycetes</taxon>
        <taxon>Propionibacteriales</taxon>
        <taxon>Nocardioidaceae</taxon>
        <taxon>Aeromicrobium</taxon>
    </lineage>
</organism>
<accession>A0ABN2W333</accession>
<dbReference type="InterPro" id="IPR015797">
    <property type="entry name" value="NUDIX_hydrolase-like_dom_sf"/>
</dbReference>
<dbReference type="PROSITE" id="PS00893">
    <property type="entry name" value="NUDIX_BOX"/>
    <property type="match status" value="1"/>
</dbReference>
<proteinExistence type="inferred from homology"/>
<comment type="similarity">
    <text evidence="2 5">Belongs to the Nudix hydrolase family.</text>
</comment>
<dbReference type="SUPFAM" id="SSF55729">
    <property type="entry name" value="Acyl-CoA N-acyltransferases (Nat)"/>
    <property type="match status" value="1"/>
</dbReference>
<protein>
    <recommendedName>
        <fullName evidence="6">Nudix hydrolase domain-containing protein</fullName>
    </recommendedName>
</protein>
<dbReference type="Gene3D" id="3.40.630.30">
    <property type="match status" value="1"/>
</dbReference>
<name>A0ABN2W333_9ACTN</name>
<keyword evidence="4" id="KW-0460">Magnesium</keyword>
<dbReference type="Pfam" id="PF00293">
    <property type="entry name" value="NUDIX"/>
    <property type="match status" value="1"/>
</dbReference>
<dbReference type="SUPFAM" id="SSF55811">
    <property type="entry name" value="Nudix"/>
    <property type="match status" value="1"/>
</dbReference>
<feature type="domain" description="Nudix hydrolase" evidence="6">
    <location>
        <begin position="91"/>
        <end position="273"/>
    </location>
</feature>
<dbReference type="PANTHER" id="PTHR43046">
    <property type="entry name" value="GDP-MANNOSE MANNOSYL HYDROLASE"/>
    <property type="match status" value="1"/>
</dbReference>
<dbReference type="InterPro" id="IPR020084">
    <property type="entry name" value="NUDIX_hydrolase_CS"/>
</dbReference>
<dbReference type="Gene3D" id="3.90.79.10">
    <property type="entry name" value="Nucleoside Triphosphate Pyrophosphohydrolase"/>
    <property type="match status" value="1"/>
</dbReference>
<evidence type="ECO:0000256" key="3">
    <source>
        <dbReference type="ARBA" id="ARBA00022801"/>
    </source>
</evidence>
<evidence type="ECO:0000313" key="7">
    <source>
        <dbReference type="EMBL" id="GAA2082230.1"/>
    </source>
</evidence>
<evidence type="ECO:0000256" key="5">
    <source>
        <dbReference type="RuleBase" id="RU003476"/>
    </source>
</evidence>
<dbReference type="InterPro" id="IPR000086">
    <property type="entry name" value="NUDIX_hydrolase_dom"/>
</dbReference>
<keyword evidence="8" id="KW-1185">Reference proteome</keyword>
<dbReference type="InterPro" id="IPR020476">
    <property type="entry name" value="Nudix_hydrolase"/>
</dbReference>
<evidence type="ECO:0000256" key="1">
    <source>
        <dbReference type="ARBA" id="ARBA00001946"/>
    </source>
</evidence>
<dbReference type="PANTHER" id="PTHR43046:SF12">
    <property type="entry name" value="GDP-MANNOSE MANNOSYL HYDROLASE"/>
    <property type="match status" value="1"/>
</dbReference>
<sequence>MVTLTDDGLVLEPTTGSDEFTGWSVNVDGERRGTIALREETRSSVSVRWNTGTGDGALPIATRAVRLVLEHAFASLGVRRVEARVPVERAGDVRAASIAGMRREGIVRGAADEPDRVLMARLVDDPPAASRDGFIALLNAGLPTKRVISQGLLRDPDGRVMLCELTYKSEWDLPGGVVEVGESPAVGLVREISEELGVDVSVKSLLTVNWLPAWRGWDDACIFLFDLGVVDPAITETMTLQPTEIRSVQWCDADRVAERATGAAVELLAAVADGDLPTYREAPLQPE</sequence>
<dbReference type="InterPro" id="IPR016181">
    <property type="entry name" value="Acyl_CoA_acyltransferase"/>
</dbReference>
<evidence type="ECO:0000256" key="2">
    <source>
        <dbReference type="ARBA" id="ARBA00005582"/>
    </source>
</evidence>
<evidence type="ECO:0000259" key="6">
    <source>
        <dbReference type="PROSITE" id="PS51462"/>
    </source>
</evidence>
<evidence type="ECO:0000313" key="8">
    <source>
        <dbReference type="Proteomes" id="UP001501480"/>
    </source>
</evidence>
<dbReference type="PROSITE" id="PS51462">
    <property type="entry name" value="NUDIX"/>
    <property type="match status" value="1"/>
</dbReference>
<dbReference type="RefSeq" id="WP_344328855.1">
    <property type="nucleotide sequence ID" value="NZ_BAAAPY010000009.1"/>
</dbReference>
<dbReference type="CDD" id="cd18876">
    <property type="entry name" value="NUDIX_Hydrolase"/>
    <property type="match status" value="1"/>
</dbReference>